<name>A0A426TVB4_9CHLR</name>
<keyword evidence="1" id="KW-1133">Transmembrane helix</keyword>
<keyword evidence="1" id="KW-0472">Membrane</keyword>
<evidence type="ECO:0000256" key="1">
    <source>
        <dbReference type="SAM" id="Phobius"/>
    </source>
</evidence>
<dbReference type="EMBL" id="RSAS01000643">
    <property type="protein sequence ID" value="RRR69369.1"/>
    <property type="molecule type" value="Genomic_DNA"/>
</dbReference>
<evidence type="ECO:0008006" key="4">
    <source>
        <dbReference type="Google" id="ProtNLM"/>
    </source>
</evidence>
<protein>
    <recommendedName>
        <fullName evidence="4">YcxB family protein</fullName>
    </recommendedName>
</protein>
<accession>A0A426TVB4</accession>
<feature type="transmembrane region" description="Helical" evidence="1">
    <location>
        <begin position="59"/>
        <end position="81"/>
    </location>
</feature>
<sequence>MNPQRDQEVSFAWTARLLFWRSRVLMLTVGVALLMPVLAIGLLIIVLDWPPNRDSMLMALFFMGVALGLFALGGLLMGFLYQGGHTYHYMVDSKGLRSIGVGRSAALDRIVVPHLNRGPHAGTPASTSPSEYVTWGEVDNLSVDAKARIITLKRGWLPRMVIACDEANYAAVLAFIEQRMAAGRSGR</sequence>
<evidence type="ECO:0000313" key="3">
    <source>
        <dbReference type="Proteomes" id="UP000280307"/>
    </source>
</evidence>
<comment type="caution">
    <text evidence="2">The sequence shown here is derived from an EMBL/GenBank/DDBJ whole genome shotgun (WGS) entry which is preliminary data.</text>
</comment>
<feature type="transmembrane region" description="Helical" evidence="1">
    <location>
        <begin position="24"/>
        <end position="47"/>
    </location>
</feature>
<keyword evidence="1" id="KW-0812">Transmembrane</keyword>
<dbReference type="Proteomes" id="UP000280307">
    <property type="component" value="Unassembled WGS sequence"/>
</dbReference>
<proteinExistence type="predicted"/>
<evidence type="ECO:0000313" key="2">
    <source>
        <dbReference type="EMBL" id="RRR69369.1"/>
    </source>
</evidence>
<gene>
    <name evidence="2" type="ORF">EI684_15785</name>
</gene>
<dbReference type="AlphaFoldDB" id="A0A426TVB4"/>
<reference evidence="2 3" key="1">
    <citation type="submission" date="2018-12" db="EMBL/GenBank/DDBJ databases">
        <title>Genome Sequence of Candidatus Viridilinea halotolerans isolated from saline sulfide-rich spring.</title>
        <authorList>
            <person name="Grouzdev D.S."/>
            <person name="Burganskaya E.I."/>
            <person name="Krutkina M.S."/>
            <person name="Sukhacheva M.V."/>
            <person name="Gorlenko V.M."/>
        </authorList>
    </citation>
    <scope>NUCLEOTIDE SEQUENCE [LARGE SCALE GENOMIC DNA]</scope>
    <source>
        <strain evidence="2">Chok-6</strain>
    </source>
</reference>
<organism evidence="2 3">
    <name type="scientific">Candidatus Viridilinea halotolerans</name>
    <dbReference type="NCBI Taxonomy" id="2491704"/>
    <lineage>
        <taxon>Bacteria</taxon>
        <taxon>Bacillati</taxon>
        <taxon>Chloroflexota</taxon>
        <taxon>Chloroflexia</taxon>
        <taxon>Chloroflexales</taxon>
        <taxon>Chloroflexineae</taxon>
        <taxon>Oscillochloridaceae</taxon>
        <taxon>Candidatus Viridilinea</taxon>
    </lineage>
</organism>